<keyword evidence="3 6" id="KW-0326">Glycosidase</keyword>
<feature type="active site" description="Proton acceptor" evidence="4">
    <location>
        <position position="52"/>
    </location>
</feature>
<evidence type="ECO:0000256" key="6">
    <source>
        <dbReference type="RuleBase" id="RU361187"/>
    </source>
</evidence>
<dbReference type="GO" id="GO:0004553">
    <property type="term" value="F:hydrolase activity, hydrolyzing O-glycosyl compounds"/>
    <property type="evidence" value="ECO:0007669"/>
    <property type="project" value="InterPro"/>
</dbReference>
<dbReference type="InterPro" id="IPR013320">
    <property type="entry name" value="ConA-like_dom_sf"/>
</dbReference>
<evidence type="ECO:0000259" key="8">
    <source>
        <dbReference type="Pfam" id="PF17851"/>
    </source>
</evidence>
<sequence>MKLFTKLSLTSILLLAICTLTLAQQKRLRAGVWGDQLDGTYKNPIINADYSDPDVIRVGKYFYMVCSDFHFMGMPILRSTDLVNWTIISQVYHRLDLDPKYNTMEKYGSGSWAPSLRYHNNRFYVYFCTPDEGLYMSSTTNPAGEWAPLTEVKRVRGWEDPCPFWDDNGQAYLGHSVLGAGPIIIHKMSADGRHLLDDGKTVYQGPVSEGTKIYKRYNRYYIIIPEGGVGTGYQTALRADNIYGPYERKIVLEQGSTKVNGPHQGGLVETEAGEAWFIHFHDSGSIGRVAMLEPVHWQDGWPLMGVDFDKNGIGEPVTQYIKPKIENPGKINLIQTSDEFNTTRLGLQWQWNHNPDDRSWSLKSNKGYLALTALKAPDIKNARNAITQKLMGKTGEITTALNYAKLAAGQRAGLCLLGNYMHEIGVLKGDSGMVVYANNNGHLVTEPLPKQPVIYLRVNVDIEHDHTTLSYSLDGKVFTPIGEVCKLSYFNFWKAVRPALFSFNTERDGGVALFDWFRYGFDGTGGEKIQ</sequence>
<dbReference type="GO" id="GO:0005975">
    <property type="term" value="P:carbohydrate metabolic process"/>
    <property type="evidence" value="ECO:0007669"/>
    <property type="project" value="InterPro"/>
</dbReference>
<feature type="site" description="Important for catalytic activity, responsible for pKa modulation of the active site Glu and correct orientation of both the proton donor and substrate" evidence="5">
    <location>
        <position position="160"/>
    </location>
</feature>
<evidence type="ECO:0000256" key="1">
    <source>
        <dbReference type="ARBA" id="ARBA00009865"/>
    </source>
</evidence>
<dbReference type="InterPro" id="IPR023296">
    <property type="entry name" value="Glyco_hydro_beta-prop_sf"/>
</dbReference>
<dbReference type="CDD" id="cd09001">
    <property type="entry name" value="GH43_FsAxh1-like"/>
    <property type="match status" value="1"/>
</dbReference>
<evidence type="ECO:0000256" key="7">
    <source>
        <dbReference type="SAM" id="SignalP"/>
    </source>
</evidence>
<keyword evidence="2 6" id="KW-0378">Hydrolase</keyword>
<protein>
    <submittedName>
        <fullName evidence="9">Beta-xylosidase</fullName>
    </submittedName>
</protein>
<accession>A0A494VXV4</accession>
<reference evidence="9 10" key="1">
    <citation type="submission" date="2018-10" db="EMBL/GenBank/DDBJ databases">
        <title>Genome sequencing of Mucilaginibacter sp. HYN0043.</title>
        <authorList>
            <person name="Kim M."/>
            <person name="Yi H."/>
        </authorList>
    </citation>
    <scope>NUCLEOTIDE SEQUENCE [LARGE SCALE GENOMIC DNA]</scope>
    <source>
        <strain evidence="9 10">HYN0043</strain>
    </source>
</reference>
<dbReference type="SUPFAM" id="SSF75005">
    <property type="entry name" value="Arabinanase/levansucrase/invertase"/>
    <property type="match status" value="1"/>
</dbReference>
<dbReference type="Pfam" id="PF04616">
    <property type="entry name" value="Glyco_hydro_43"/>
    <property type="match status" value="1"/>
</dbReference>
<dbReference type="Gene3D" id="2.60.120.200">
    <property type="match status" value="1"/>
</dbReference>
<evidence type="ECO:0000256" key="4">
    <source>
        <dbReference type="PIRSR" id="PIRSR606710-1"/>
    </source>
</evidence>
<dbReference type="AlphaFoldDB" id="A0A494VXV4"/>
<feature type="signal peptide" evidence="7">
    <location>
        <begin position="1"/>
        <end position="23"/>
    </location>
</feature>
<evidence type="ECO:0000256" key="2">
    <source>
        <dbReference type="ARBA" id="ARBA00022801"/>
    </source>
</evidence>
<dbReference type="Gene3D" id="2.115.10.20">
    <property type="entry name" value="Glycosyl hydrolase domain, family 43"/>
    <property type="match status" value="1"/>
</dbReference>
<feature type="chain" id="PRO_5019723703" evidence="7">
    <location>
        <begin position="24"/>
        <end position="530"/>
    </location>
</feature>
<dbReference type="EMBL" id="CP032869">
    <property type="protein sequence ID" value="AYL95822.1"/>
    <property type="molecule type" value="Genomic_DNA"/>
</dbReference>
<dbReference type="Pfam" id="PF17851">
    <property type="entry name" value="GH43_C2"/>
    <property type="match status" value="1"/>
</dbReference>
<evidence type="ECO:0000256" key="3">
    <source>
        <dbReference type="ARBA" id="ARBA00023295"/>
    </source>
</evidence>
<dbReference type="PANTHER" id="PTHR42812:SF12">
    <property type="entry name" value="BETA-XYLOSIDASE-RELATED"/>
    <property type="match status" value="1"/>
</dbReference>
<evidence type="ECO:0000313" key="9">
    <source>
        <dbReference type="EMBL" id="AYL95822.1"/>
    </source>
</evidence>
<gene>
    <name evidence="9" type="ORF">HYN43_011215</name>
</gene>
<proteinExistence type="inferred from homology"/>
<dbReference type="OrthoDB" id="9801455at2"/>
<keyword evidence="10" id="KW-1185">Reference proteome</keyword>
<dbReference type="InterPro" id="IPR051795">
    <property type="entry name" value="Glycosyl_Hydrlase_43"/>
</dbReference>
<feature type="active site" description="Proton donor" evidence="4">
    <location>
        <position position="209"/>
    </location>
</feature>
<keyword evidence="7" id="KW-0732">Signal</keyword>
<name>A0A494VXV4_9SPHI</name>
<dbReference type="SUPFAM" id="SSF49899">
    <property type="entry name" value="Concanavalin A-like lectins/glucanases"/>
    <property type="match status" value="1"/>
</dbReference>
<dbReference type="PANTHER" id="PTHR42812">
    <property type="entry name" value="BETA-XYLOSIDASE"/>
    <property type="match status" value="1"/>
</dbReference>
<dbReference type="InterPro" id="IPR041542">
    <property type="entry name" value="GH43_C2"/>
</dbReference>
<dbReference type="KEGG" id="muh:HYN43_011215"/>
<comment type="similarity">
    <text evidence="1 6">Belongs to the glycosyl hydrolase 43 family.</text>
</comment>
<evidence type="ECO:0000313" key="10">
    <source>
        <dbReference type="Proteomes" id="UP000270046"/>
    </source>
</evidence>
<evidence type="ECO:0000256" key="5">
    <source>
        <dbReference type="PIRSR" id="PIRSR606710-2"/>
    </source>
</evidence>
<dbReference type="RefSeq" id="WP_119409432.1">
    <property type="nucleotide sequence ID" value="NZ_CP032869.1"/>
</dbReference>
<feature type="domain" description="Beta-xylosidase C-terminal Concanavalin A-like" evidence="8">
    <location>
        <begin position="337"/>
        <end position="519"/>
    </location>
</feature>
<dbReference type="Proteomes" id="UP000270046">
    <property type="component" value="Chromosome"/>
</dbReference>
<organism evidence="9 10">
    <name type="scientific">Mucilaginibacter celer</name>
    <dbReference type="NCBI Taxonomy" id="2305508"/>
    <lineage>
        <taxon>Bacteria</taxon>
        <taxon>Pseudomonadati</taxon>
        <taxon>Bacteroidota</taxon>
        <taxon>Sphingobacteriia</taxon>
        <taxon>Sphingobacteriales</taxon>
        <taxon>Sphingobacteriaceae</taxon>
        <taxon>Mucilaginibacter</taxon>
    </lineage>
</organism>
<dbReference type="InterPro" id="IPR006710">
    <property type="entry name" value="Glyco_hydro_43"/>
</dbReference>